<organism evidence="1 2">
    <name type="scientific">Cyclospora cayetanensis</name>
    <dbReference type="NCBI Taxonomy" id="88456"/>
    <lineage>
        <taxon>Eukaryota</taxon>
        <taxon>Sar</taxon>
        <taxon>Alveolata</taxon>
        <taxon>Apicomplexa</taxon>
        <taxon>Conoidasida</taxon>
        <taxon>Coccidia</taxon>
        <taxon>Eucoccidiorida</taxon>
        <taxon>Eimeriorina</taxon>
        <taxon>Eimeriidae</taxon>
        <taxon>Cyclospora</taxon>
    </lineage>
</organism>
<reference evidence="2" key="1">
    <citation type="submission" date="2025-08" db="UniProtKB">
        <authorList>
            <consortium name="RefSeq"/>
        </authorList>
    </citation>
    <scope>IDENTIFICATION</scope>
</reference>
<dbReference type="RefSeq" id="XP_026192493.1">
    <property type="nucleotide sequence ID" value="XM_026336708.1"/>
</dbReference>
<evidence type="ECO:0000313" key="1">
    <source>
        <dbReference type="Proteomes" id="UP000515125"/>
    </source>
</evidence>
<accession>A0A6P6RX69</accession>
<protein>
    <submittedName>
        <fullName evidence="2">Uncharacterized protein LOC34617556</fullName>
    </submittedName>
</protein>
<name>A0A6P6RX69_9EIME</name>
<sequence>MLLSGSFWSDQPCKGQCRNRRCTIAARRATRIFCRLSAISAMKFLRTLRPLKTSALSISILRANPRPPVSLSRHLRCMYTPYEIDASEGFSRGPPGGFLSAHSVGSAKETPGGPPLVEGGTALGATGNEVLVDSDVEVYAYQLETAVAALSAFRMKQQAHALTELMQHNIALLRHRTPPAGTPAAVQGATGLESWLFCSFDSEAASLQPPNPPSQRSVWGRNLDRASLEAELKAAIEGPPGSLQWLHALSHVAADEQAAQAILDIAAMDPSFPCAGVQRQILLTLCSLSVDTSRINDVLNLVFGPTDQPAATDEQRIGRIIKKTTEAGALQERKVTAAAAACVTPVAAARSAAGSRMESDVDPPQMQQQLHRQTLFAGDEAWSFLWHLVGLAYQREAASPSSSQAAFRRCSALCFLCALQLSPFSLCSFEAALPVEAAARAVAAAASAATMVGCLARPATQALAATARRSSLEEWFASLQSLLAGYRCDLVLSSPHSAAVAHHGAPPSPPPCEARPTLLCAPVRQCSAGSSLTSPE</sequence>
<gene>
    <name evidence="2" type="primary">LOC34617556</name>
</gene>
<dbReference type="GeneID" id="34617556"/>
<keyword evidence="1" id="KW-1185">Reference proteome</keyword>
<evidence type="ECO:0000313" key="2">
    <source>
        <dbReference type="RefSeq" id="XP_026192493.1"/>
    </source>
</evidence>
<dbReference type="Proteomes" id="UP000515125">
    <property type="component" value="Unplaced"/>
</dbReference>
<dbReference type="OrthoDB" id="348841at2759"/>
<dbReference type="AlphaFoldDB" id="A0A6P6RX69"/>
<proteinExistence type="predicted"/>